<accession>A0A411HIS9</accession>
<keyword evidence="8" id="KW-1133">Transmembrane helix</keyword>
<dbReference type="InterPro" id="IPR036188">
    <property type="entry name" value="FAD/NAD-bd_sf"/>
</dbReference>
<comment type="similarity">
    <text evidence="1">Belongs to the NADH dehydrogenase family.</text>
</comment>
<evidence type="ECO:0000256" key="7">
    <source>
        <dbReference type="ARBA" id="ARBA00047599"/>
    </source>
</evidence>
<dbReference type="Gene3D" id="3.50.50.100">
    <property type="match status" value="1"/>
</dbReference>
<evidence type="ECO:0000313" key="11">
    <source>
        <dbReference type="Proteomes" id="UP000291562"/>
    </source>
</evidence>
<dbReference type="EMBL" id="CP035704">
    <property type="protein sequence ID" value="QBB70415.1"/>
    <property type="molecule type" value="Genomic_DNA"/>
</dbReference>
<comment type="catalytic activity">
    <reaction evidence="7">
        <text>a quinone + NADH + H(+) = a quinol + NAD(+)</text>
        <dbReference type="Rhea" id="RHEA:46160"/>
        <dbReference type="ChEBI" id="CHEBI:15378"/>
        <dbReference type="ChEBI" id="CHEBI:24646"/>
        <dbReference type="ChEBI" id="CHEBI:57540"/>
        <dbReference type="ChEBI" id="CHEBI:57945"/>
        <dbReference type="ChEBI" id="CHEBI:132124"/>
        <dbReference type="EC" id="1.6.5.9"/>
    </reaction>
</comment>
<evidence type="ECO:0000256" key="8">
    <source>
        <dbReference type="SAM" id="Phobius"/>
    </source>
</evidence>
<dbReference type="PANTHER" id="PTHR43706:SF47">
    <property type="entry name" value="EXTERNAL NADH-UBIQUINONE OXIDOREDUCTASE 1, MITOCHONDRIAL-RELATED"/>
    <property type="match status" value="1"/>
</dbReference>
<keyword evidence="3" id="KW-0285">Flavoprotein</keyword>
<dbReference type="PRINTS" id="PR00411">
    <property type="entry name" value="PNDRDTASEI"/>
</dbReference>
<dbReference type="GO" id="GO:0050136">
    <property type="term" value="F:NADH dehydrogenase (quinone) (non-electrogenic) activity"/>
    <property type="evidence" value="ECO:0007669"/>
    <property type="project" value="UniProtKB-EC"/>
</dbReference>
<feature type="domain" description="FAD/NAD(P)-binding" evidence="9">
    <location>
        <begin position="6"/>
        <end position="330"/>
    </location>
</feature>
<dbReference type="OrthoDB" id="9781621at2"/>
<dbReference type="RefSeq" id="WP_129832673.1">
    <property type="nucleotide sequence ID" value="NZ_CP035704.1"/>
</dbReference>
<dbReference type="EC" id="1.6.5.9" evidence="2"/>
<keyword evidence="11" id="KW-1185">Reference proteome</keyword>
<protein>
    <recommendedName>
        <fullName evidence="2">NADH:ubiquinone reductase (non-electrogenic)</fullName>
        <ecNumber evidence="2">1.6.5.9</ecNumber>
    </recommendedName>
</protein>
<organism evidence="10 11">
    <name type="scientific">Pseudolysobacter antarcticus</name>
    <dbReference type="NCBI Taxonomy" id="2511995"/>
    <lineage>
        <taxon>Bacteria</taxon>
        <taxon>Pseudomonadati</taxon>
        <taxon>Pseudomonadota</taxon>
        <taxon>Gammaproteobacteria</taxon>
        <taxon>Lysobacterales</taxon>
        <taxon>Rhodanobacteraceae</taxon>
        <taxon>Pseudolysobacter</taxon>
    </lineage>
</organism>
<dbReference type="KEGG" id="xbc:ELE36_08560"/>
<dbReference type="AlphaFoldDB" id="A0A411HIS9"/>
<feature type="transmembrane region" description="Helical" evidence="8">
    <location>
        <begin position="369"/>
        <end position="389"/>
    </location>
</feature>
<evidence type="ECO:0000256" key="2">
    <source>
        <dbReference type="ARBA" id="ARBA00012637"/>
    </source>
</evidence>
<dbReference type="InterPro" id="IPR023753">
    <property type="entry name" value="FAD/NAD-binding_dom"/>
</dbReference>
<dbReference type="SUPFAM" id="SSF51905">
    <property type="entry name" value="FAD/NAD(P)-binding domain"/>
    <property type="match status" value="2"/>
</dbReference>
<evidence type="ECO:0000256" key="4">
    <source>
        <dbReference type="ARBA" id="ARBA00022827"/>
    </source>
</evidence>
<evidence type="ECO:0000256" key="1">
    <source>
        <dbReference type="ARBA" id="ARBA00005272"/>
    </source>
</evidence>
<evidence type="ECO:0000313" key="10">
    <source>
        <dbReference type="EMBL" id="QBB70415.1"/>
    </source>
</evidence>
<reference evidence="10 11" key="1">
    <citation type="submission" date="2019-01" db="EMBL/GenBank/DDBJ databases">
        <title>Pseudolysobacter antarctica gen. nov., sp. nov., isolated from Fildes Peninsula, Antarctica.</title>
        <authorList>
            <person name="Wei Z."/>
            <person name="Peng F."/>
        </authorList>
    </citation>
    <scope>NUCLEOTIDE SEQUENCE [LARGE SCALE GENOMIC DNA]</scope>
    <source>
        <strain evidence="10 11">AQ6-296</strain>
    </source>
</reference>
<keyword evidence="5" id="KW-0560">Oxidoreductase</keyword>
<dbReference type="InterPro" id="IPR045024">
    <property type="entry name" value="NDH-2"/>
</dbReference>
<name>A0A411HIS9_9GAMM</name>
<evidence type="ECO:0000259" key="9">
    <source>
        <dbReference type="Pfam" id="PF07992"/>
    </source>
</evidence>
<keyword evidence="8" id="KW-0812">Transmembrane</keyword>
<evidence type="ECO:0000256" key="6">
    <source>
        <dbReference type="ARBA" id="ARBA00023027"/>
    </source>
</evidence>
<keyword evidence="6" id="KW-0520">NAD</keyword>
<gene>
    <name evidence="10" type="ORF">ELE36_08560</name>
</gene>
<keyword evidence="4" id="KW-0274">FAD</keyword>
<sequence length="433" mass="47735">MQKKQRIVIIGGGFGGAALTRALQKRADRFDVTLLSEESYTTFNPMLAEVVGATVFPEHVIAPLRETVGKARFVMARVIGIDFTAKRVHCATLKGDTHLDYDQIVLAYGNRARIDLIPGMSEHALVLKTIGDAMHIRNLILRQLARIELETDDSLRQRLGHFVVIGGGFSGVETAGAIMDCVRGINHYYPRVGGHELQVTLLHALDNLLPELPAALGRAALRSLLARGVQVMTNTSAVEISANHVSLDRGGTLDCATTICTVGTQANALTARLAGIRCERGRIVCARDLAILGVDAAWAIGDCALIVNHANKSDSTEYAPSTAQFAVAQAHRLAANLIARSFGRPTHAFAYRSRGMMATVGHLKGVAQIYGMHFSGFIAWLIWRAYYLSQMPTFGRKLRIWVEWSWGMFFRPDITHFRFTRSHEFLQQDDELE</sequence>
<dbReference type="Proteomes" id="UP000291562">
    <property type="component" value="Chromosome"/>
</dbReference>
<dbReference type="PRINTS" id="PR00368">
    <property type="entry name" value="FADPNR"/>
</dbReference>
<keyword evidence="8" id="KW-0472">Membrane</keyword>
<proteinExistence type="inferred from homology"/>
<dbReference type="Pfam" id="PF07992">
    <property type="entry name" value="Pyr_redox_2"/>
    <property type="match status" value="1"/>
</dbReference>
<evidence type="ECO:0000256" key="5">
    <source>
        <dbReference type="ARBA" id="ARBA00023002"/>
    </source>
</evidence>
<evidence type="ECO:0000256" key="3">
    <source>
        <dbReference type="ARBA" id="ARBA00022630"/>
    </source>
</evidence>
<dbReference type="PANTHER" id="PTHR43706">
    <property type="entry name" value="NADH DEHYDROGENASE"/>
    <property type="match status" value="1"/>
</dbReference>